<feature type="region of interest" description="Disordered" evidence="1">
    <location>
        <begin position="1"/>
        <end position="81"/>
    </location>
</feature>
<gene>
    <name evidence="2" type="ORF">Tci_932337</name>
</gene>
<accession>A0A699XQY9</accession>
<dbReference type="AlphaFoldDB" id="A0A699XQY9"/>
<proteinExistence type="predicted"/>
<evidence type="ECO:0000313" key="2">
    <source>
        <dbReference type="EMBL" id="GFD60368.1"/>
    </source>
</evidence>
<feature type="non-terminal residue" evidence="2">
    <location>
        <position position="81"/>
    </location>
</feature>
<feature type="non-terminal residue" evidence="2">
    <location>
        <position position="1"/>
    </location>
</feature>
<evidence type="ECO:0000256" key="1">
    <source>
        <dbReference type="SAM" id="MobiDB-lite"/>
    </source>
</evidence>
<comment type="caution">
    <text evidence="2">The sequence shown here is derived from an EMBL/GenBank/DDBJ whole genome shotgun (WGS) entry which is preliminary data.</text>
</comment>
<protein>
    <submittedName>
        <fullName evidence="2">Uncharacterized protein</fullName>
    </submittedName>
</protein>
<dbReference type="EMBL" id="BKCJ011876791">
    <property type="protein sequence ID" value="GFD60368.1"/>
    <property type="molecule type" value="Genomic_DNA"/>
</dbReference>
<organism evidence="2">
    <name type="scientific">Tanacetum cinerariifolium</name>
    <name type="common">Dalmatian daisy</name>
    <name type="synonym">Chrysanthemum cinerariifolium</name>
    <dbReference type="NCBI Taxonomy" id="118510"/>
    <lineage>
        <taxon>Eukaryota</taxon>
        <taxon>Viridiplantae</taxon>
        <taxon>Streptophyta</taxon>
        <taxon>Embryophyta</taxon>
        <taxon>Tracheophyta</taxon>
        <taxon>Spermatophyta</taxon>
        <taxon>Magnoliopsida</taxon>
        <taxon>eudicotyledons</taxon>
        <taxon>Gunneridae</taxon>
        <taxon>Pentapetalae</taxon>
        <taxon>asterids</taxon>
        <taxon>campanulids</taxon>
        <taxon>Asterales</taxon>
        <taxon>Asteraceae</taxon>
        <taxon>Asteroideae</taxon>
        <taxon>Anthemideae</taxon>
        <taxon>Anthemidinae</taxon>
        <taxon>Tanacetum</taxon>
    </lineage>
</organism>
<sequence length="81" mass="8326">VARHAAEHAMVGNGHLRGPRQGPDQADGAGAAARAGHLCRARPPRGDRAPQADRRHRARAAADPGLHPGSVPAGKGPQELL</sequence>
<name>A0A699XQY9_TANCI</name>
<feature type="compositionally biased region" description="Low complexity" evidence="1">
    <location>
        <begin position="20"/>
        <end position="36"/>
    </location>
</feature>
<feature type="compositionally biased region" description="Basic and acidic residues" evidence="1">
    <location>
        <begin position="44"/>
        <end position="53"/>
    </location>
</feature>
<reference evidence="2" key="1">
    <citation type="journal article" date="2019" name="Sci. Rep.">
        <title>Draft genome of Tanacetum cinerariifolium, the natural source of mosquito coil.</title>
        <authorList>
            <person name="Yamashiro T."/>
            <person name="Shiraishi A."/>
            <person name="Satake H."/>
            <person name="Nakayama K."/>
        </authorList>
    </citation>
    <scope>NUCLEOTIDE SEQUENCE</scope>
</reference>